<keyword evidence="2" id="KW-1185">Reference proteome</keyword>
<dbReference type="RefSeq" id="WP_076757419.1">
    <property type="nucleotide sequence ID" value="NZ_FTPL01000001.1"/>
</dbReference>
<sequence>MKLKKGRFAKWEGREYELASYQRMYYLATEDPDAQKNGFRPQGGKSGKYIREVSLKELENAYEIVPYAIYESHRFFLEGLTPEGKAVLITNDPFVQKKLPLKPYGRHEFIMEIPCENVHIAEDRVPILGFGEEGR</sequence>
<dbReference type="STRING" id="550447.SAMN05428946_1225"/>
<organism evidence="1 2">
    <name type="scientific">Edaphobacillus lindanitolerans</name>
    <dbReference type="NCBI Taxonomy" id="550447"/>
    <lineage>
        <taxon>Bacteria</taxon>
        <taxon>Bacillati</taxon>
        <taxon>Bacillota</taxon>
        <taxon>Bacilli</taxon>
        <taxon>Bacillales</taxon>
        <taxon>Bacillaceae</taxon>
        <taxon>Edaphobacillus</taxon>
    </lineage>
</organism>
<reference evidence="2" key="1">
    <citation type="submission" date="2017-01" db="EMBL/GenBank/DDBJ databases">
        <authorList>
            <person name="Varghese N."/>
            <person name="Submissions S."/>
        </authorList>
    </citation>
    <scope>NUCLEOTIDE SEQUENCE [LARGE SCALE GENOMIC DNA]</scope>
    <source>
        <strain evidence="2">MNA4</strain>
    </source>
</reference>
<dbReference type="EMBL" id="FTPL01000001">
    <property type="protein sequence ID" value="SIT76116.1"/>
    <property type="molecule type" value="Genomic_DNA"/>
</dbReference>
<evidence type="ECO:0000313" key="2">
    <source>
        <dbReference type="Proteomes" id="UP000187550"/>
    </source>
</evidence>
<dbReference type="Proteomes" id="UP000187550">
    <property type="component" value="Unassembled WGS sequence"/>
</dbReference>
<name>A0A1U7PNR5_9BACI</name>
<evidence type="ECO:0000313" key="1">
    <source>
        <dbReference type="EMBL" id="SIT76116.1"/>
    </source>
</evidence>
<proteinExistence type="predicted"/>
<dbReference type="AlphaFoldDB" id="A0A1U7PNR5"/>
<protein>
    <submittedName>
        <fullName evidence="1">Uncharacterized protein</fullName>
    </submittedName>
</protein>
<dbReference type="OrthoDB" id="2218409at2"/>
<accession>A0A1U7PNR5</accession>
<gene>
    <name evidence="1" type="ORF">SAMN05428946_1225</name>
</gene>